<protein>
    <submittedName>
        <fullName evidence="1">Cbb3-type cytochrome c oxidase subunit 3</fullName>
    </submittedName>
</protein>
<reference evidence="1 2" key="1">
    <citation type="submission" date="2018-10" db="EMBL/GenBank/DDBJ databases">
        <title>Proposal of Lysobacter pythonis sp. nov. isolated from royal pythons (Python regius).</title>
        <authorList>
            <person name="Hans-Juergen B."/>
            <person name="Huptas C."/>
            <person name="Sandra B."/>
            <person name="Igor L."/>
            <person name="Joachim S."/>
            <person name="Siegfried S."/>
            <person name="Mareike W."/>
            <person name="Peter K."/>
        </authorList>
    </citation>
    <scope>NUCLEOTIDE SEQUENCE [LARGE SCALE GENOMIC DNA]</scope>
    <source>
        <strain evidence="1 2">4284/11</strain>
    </source>
</reference>
<name>A0A3M2I0C5_9GAMM</name>
<dbReference type="Proteomes" id="UP000275012">
    <property type="component" value="Unassembled WGS sequence"/>
</dbReference>
<dbReference type="Pfam" id="PF05545">
    <property type="entry name" value="FixQ"/>
    <property type="match status" value="1"/>
</dbReference>
<organism evidence="1 2">
    <name type="scientific">Solilutibacter pythonis</name>
    <dbReference type="NCBI Taxonomy" id="2483112"/>
    <lineage>
        <taxon>Bacteria</taxon>
        <taxon>Pseudomonadati</taxon>
        <taxon>Pseudomonadota</taxon>
        <taxon>Gammaproteobacteria</taxon>
        <taxon>Lysobacterales</taxon>
        <taxon>Lysobacteraceae</taxon>
        <taxon>Solilutibacter</taxon>
    </lineage>
</organism>
<dbReference type="OrthoDB" id="6402501at2"/>
<dbReference type="RefSeq" id="WP_122100888.1">
    <property type="nucleotide sequence ID" value="NZ_RFLY01000004.1"/>
</dbReference>
<evidence type="ECO:0000313" key="2">
    <source>
        <dbReference type="Proteomes" id="UP000275012"/>
    </source>
</evidence>
<accession>A0A3M2I0C5</accession>
<comment type="caution">
    <text evidence="1">The sequence shown here is derived from an EMBL/GenBank/DDBJ whole genome shotgun (WGS) entry which is preliminary data.</text>
</comment>
<dbReference type="InterPro" id="IPR008621">
    <property type="entry name" value="Cbb3-typ_cyt_oxidase_comp"/>
</dbReference>
<proteinExistence type="predicted"/>
<evidence type="ECO:0000313" key="1">
    <source>
        <dbReference type="EMBL" id="RMH93845.1"/>
    </source>
</evidence>
<sequence length="58" mass="6318">MLSGIVTAILLVLFVGGWIWAWNPKRKQAFDAAARLPLDDQEPVAGEAAGNRNKEQSP</sequence>
<dbReference type="EMBL" id="RFLY01000004">
    <property type="protein sequence ID" value="RMH93845.1"/>
    <property type="molecule type" value="Genomic_DNA"/>
</dbReference>
<keyword evidence="2" id="KW-1185">Reference proteome</keyword>
<dbReference type="CDD" id="cd01324">
    <property type="entry name" value="cbb3_Oxidase_CcoQ"/>
    <property type="match status" value="1"/>
</dbReference>
<dbReference type="AlphaFoldDB" id="A0A3M2I0C5"/>
<gene>
    <name evidence="1" type="ORF">EBB59_04175</name>
</gene>